<dbReference type="PANTHER" id="PTHR37423">
    <property type="entry name" value="SOLUBLE LYTIC MUREIN TRANSGLYCOSYLASE-RELATED"/>
    <property type="match status" value="1"/>
</dbReference>
<protein>
    <recommendedName>
        <fullName evidence="6">Outer membrane protein assembly factor BamD</fullName>
    </recommendedName>
</protein>
<dbReference type="InterPro" id="IPR017689">
    <property type="entry name" value="BamD"/>
</dbReference>
<feature type="region of interest" description="Disordered" evidence="7">
    <location>
        <begin position="243"/>
        <end position="268"/>
    </location>
</feature>
<comment type="caution">
    <text evidence="10">The sequence shown here is derived from an EMBL/GenBank/DDBJ whole genome shotgun (WGS) entry which is preliminary data.</text>
</comment>
<feature type="domain" description="Outer membrane lipoprotein BamD-like" evidence="9">
    <location>
        <begin position="36"/>
        <end position="239"/>
    </location>
</feature>
<gene>
    <name evidence="6" type="primary">bamD</name>
    <name evidence="10" type="ORF">EDC44_11052</name>
</gene>
<keyword evidence="3 6" id="KW-0564">Palmitate</keyword>
<evidence type="ECO:0000313" key="11">
    <source>
        <dbReference type="Proteomes" id="UP000295763"/>
    </source>
</evidence>
<evidence type="ECO:0000256" key="2">
    <source>
        <dbReference type="ARBA" id="ARBA00023136"/>
    </source>
</evidence>
<evidence type="ECO:0000256" key="5">
    <source>
        <dbReference type="ARBA" id="ARBA00023288"/>
    </source>
</evidence>
<proteinExistence type="inferred from homology"/>
<comment type="similarity">
    <text evidence="6">Belongs to the BamD family.</text>
</comment>
<feature type="compositionally biased region" description="Basic and acidic residues" evidence="7">
    <location>
        <begin position="243"/>
        <end position="256"/>
    </location>
</feature>
<dbReference type="Proteomes" id="UP000295763">
    <property type="component" value="Unassembled WGS sequence"/>
</dbReference>
<evidence type="ECO:0000256" key="4">
    <source>
        <dbReference type="ARBA" id="ARBA00023237"/>
    </source>
</evidence>
<dbReference type="PROSITE" id="PS51257">
    <property type="entry name" value="PROKAR_LIPOPROTEIN"/>
    <property type="match status" value="1"/>
</dbReference>
<evidence type="ECO:0000256" key="6">
    <source>
        <dbReference type="HAMAP-Rule" id="MF_00922"/>
    </source>
</evidence>
<feature type="chain" id="PRO_5021049607" description="Outer membrane protein assembly factor BamD" evidence="8">
    <location>
        <begin position="20"/>
        <end position="268"/>
    </location>
</feature>
<dbReference type="EMBL" id="SLYB01000010">
    <property type="protein sequence ID" value="TCP95221.1"/>
    <property type="molecule type" value="Genomic_DNA"/>
</dbReference>
<dbReference type="SUPFAM" id="SSF48452">
    <property type="entry name" value="TPR-like"/>
    <property type="match status" value="1"/>
</dbReference>
<dbReference type="NCBIfam" id="TIGR03302">
    <property type="entry name" value="OM_YfiO"/>
    <property type="match status" value="1"/>
</dbReference>
<evidence type="ECO:0000256" key="3">
    <source>
        <dbReference type="ARBA" id="ARBA00023139"/>
    </source>
</evidence>
<accession>A0A4R2T1J5</accession>
<sequence>MRNLKRLALITFTVLAVTACSGSSKEDQVAQGSLLELNERAQYYLNDENYGEAVRYLEAIESRYPGSANSEQNQLDLIYSYYQRQDYTNTLSIAERFLRAHPTSRNLDYVLYMAGLTNQALGDNFLQDLFNIDRASRETTTIKNAYGNFETLIQHFPNSKYALDASLRMTYLKKRVAKHELEIAEFYEKRKAYVAVVNRCLGLLSRYPDTWAAQEARPLLKEAYEALGLTEMAAKTEQLIEQNKDKTYADVEKPEDPDVTPPRVNATN</sequence>
<dbReference type="GO" id="GO:0051205">
    <property type="term" value="P:protein insertion into membrane"/>
    <property type="evidence" value="ECO:0007669"/>
    <property type="project" value="UniProtKB-UniRule"/>
</dbReference>
<dbReference type="HAMAP" id="MF_00922">
    <property type="entry name" value="OM_assembly_BamD"/>
    <property type="match status" value="1"/>
</dbReference>
<feature type="signal peptide" evidence="8">
    <location>
        <begin position="1"/>
        <end position="19"/>
    </location>
</feature>
<dbReference type="Gene3D" id="1.25.40.10">
    <property type="entry name" value="Tetratricopeptide repeat domain"/>
    <property type="match status" value="1"/>
</dbReference>
<dbReference type="InterPro" id="IPR011990">
    <property type="entry name" value="TPR-like_helical_dom_sf"/>
</dbReference>
<keyword evidence="4 6" id="KW-0998">Cell outer membrane</keyword>
<comment type="subcellular location">
    <subcellularLocation>
        <location evidence="6">Cell outer membrane</location>
        <topology evidence="6">Lipid-anchor</topology>
    </subcellularLocation>
</comment>
<evidence type="ECO:0000256" key="8">
    <source>
        <dbReference type="SAM" id="SignalP"/>
    </source>
</evidence>
<dbReference type="InterPro" id="IPR039565">
    <property type="entry name" value="BamD-like"/>
</dbReference>
<dbReference type="GO" id="GO:1990063">
    <property type="term" value="C:Bam protein complex"/>
    <property type="evidence" value="ECO:0007669"/>
    <property type="project" value="TreeGrafter"/>
</dbReference>
<keyword evidence="5 6" id="KW-0449">Lipoprotein</keyword>
<reference evidence="10 11" key="1">
    <citation type="submission" date="2019-03" db="EMBL/GenBank/DDBJ databases">
        <title>Genomic Encyclopedia of Type Strains, Phase IV (KMG-IV): sequencing the most valuable type-strain genomes for metagenomic binning, comparative biology and taxonomic classification.</title>
        <authorList>
            <person name="Goeker M."/>
        </authorList>
    </citation>
    <scope>NUCLEOTIDE SEQUENCE [LARGE SCALE GENOMIC DNA]</scope>
    <source>
        <strain evidence="10 11">DSM 28404</strain>
    </source>
</reference>
<dbReference type="Pfam" id="PF13525">
    <property type="entry name" value="YfiO"/>
    <property type="match status" value="1"/>
</dbReference>
<evidence type="ECO:0000256" key="1">
    <source>
        <dbReference type="ARBA" id="ARBA00022729"/>
    </source>
</evidence>
<keyword evidence="1 6" id="KW-0732">Signal</keyword>
<dbReference type="OrthoDB" id="9779191at2"/>
<dbReference type="GO" id="GO:0043165">
    <property type="term" value="P:Gram-negative-bacterium-type cell outer membrane assembly"/>
    <property type="evidence" value="ECO:0007669"/>
    <property type="project" value="UniProtKB-UniRule"/>
</dbReference>
<dbReference type="AlphaFoldDB" id="A0A4R2T1J5"/>
<keyword evidence="2 6" id="KW-0472">Membrane</keyword>
<evidence type="ECO:0000313" key="10">
    <source>
        <dbReference type="EMBL" id="TCP95221.1"/>
    </source>
</evidence>
<dbReference type="CDD" id="cd15830">
    <property type="entry name" value="BamD"/>
    <property type="match status" value="1"/>
</dbReference>
<keyword evidence="11" id="KW-1185">Reference proteome</keyword>
<evidence type="ECO:0000259" key="9">
    <source>
        <dbReference type="Pfam" id="PF13525"/>
    </source>
</evidence>
<evidence type="ECO:0000256" key="7">
    <source>
        <dbReference type="SAM" id="MobiDB-lite"/>
    </source>
</evidence>
<organism evidence="10 11">
    <name type="scientific">Cricetibacter osteomyelitidis</name>
    <dbReference type="NCBI Taxonomy" id="1521931"/>
    <lineage>
        <taxon>Bacteria</taxon>
        <taxon>Pseudomonadati</taxon>
        <taxon>Pseudomonadota</taxon>
        <taxon>Gammaproteobacteria</taxon>
        <taxon>Pasteurellales</taxon>
        <taxon>Pasteurellaceae</taxon>
        <taxon>Cricetibacter</taxon>
    </lineage>
</organism>
<dbReference type="PANTHER" id="PTHR37423:SF1">
    <property type="entry name" value="OUTER MEMBRANE PROTEIN ASSEMBLY FACTOR BAMD"/>
    <property type="match status" value="1"/>
</dbReference>
<comment type="subunit">
    <text evidence="6">Part of the Bam complex.</text>
</comment>
<comment type="function">
    <text evidence="6">Part of the outer membrane protein assembly complex, which is involved in assembly and insertion of beta-barrel proteins into the outer membrane.</text>
</comment>
<name>A0A4R2T1J5_9PAST</name>
<dbReference type="RefSeq" id="WP_131976518.1">
    <property type="nucleotide sequence ID" value="NZ_SLYB01000010.1"/>
</dbReference>